<keyword evidence="2" id="KW-0328">Glycosyltransferase</keyword>
<dbReference type="GO" id="GO:0012505">
    <property type="term" value="C:endomembrane system"/>
    <property type="evidence" value="ECO:0007669"/>
    <property type="project" value="UniProtKB-SubCell"/>
</dbReference>
<evidence type="ECO:0000256" key="9">
    <source>
        <dbReference type="ARBA" id="ARBA00060766"/>
    </source>
</evidence>
<feature type="active site" evidence="10">
    <location>
        <position position="27"/>
    </location>
</feature>
<feature type="binding site" evidence="12">
    <location>
        <position position="190"/>
    </location>
    <ligand>
        <name>Mn(2+)</name>
        <dbReference type="ChEBI" id="CHEBI:29035"/>
    </ligand>
</feature>
<evidence type="ECO:0000256" key="7">
    <source>
        <dbReference type="ARBA" id="ARBA00023316"/>
    </source>
</evidence>
<dbReference type="OrthoDB" id="72851at2759"/>
<dbReference type="AlphaFoldDB" id="A0A7J6VHG0"/>
<comment type="caution">
    <text evidence="13">The sequence shown here is derived from an EMBL/GenBank/DDBJ whole genome shotgun (WGS) entry which is preliminary data.</text>
</comment>
<organism evidence="13 14">
    <name type="scientific">Thalictrum thalictroides</name>
    <name type="common">Rue-anemone</name>
    <name type="synonym">Anemone thalictroides</name>
    <dbReference type="NCBI Taxonomy" id="46969"/>
    <lineage>
        <taxon>Eukaryota</taxon>
        <taxon>Viridiplantae</taxon>
        <taxon>Streptophyta</taxon>
        <taxon>Embryophyta</taxon>
        <taxon>Tracheophyta</taxon>
        <taxon>Spermatophyta</taxon>
        <taxon>Magnoliopsida</taxon>
        <taxon>Ranunculales</taxon>
        <taxon>Ranunculaceae</taxon>
        <taxon>Thalictroideae</taxon>
        <taxon>Thalictrum</taxon>
    </lineage>
</organism>
<evidence type="ECO:0000256" key="12">
    <source>
        <dbReference type="PIRSR" id="PIRSR605150-3"/>
    </source>
</evidence>
<sequence length="425" mass="48218">MMVINTVLSVMAYNYPTEKLSVYLSDDGGSDLTFYALLEASNFSKHWLPFCKKFNIEPRSPAAYFSTESDLFVDVESFSAIKKLYKEMEHRIETTAKLGRIPEEIRTKHKGFSEWNSVSSQRDHQTILQVLIDRRSPNAVDIDGSALPTLVYLSREKRPNHHHNFKAGAMNALIRVSSKISNGKIILNVDCDMYSNNSESVKDALCFFMDEEKGHEIAFVQFPQSFDNLTKNDIYGSSMSVLGGVEFSGMDGYGGPPYIGTGCFHRRETLCGRKNNENYKFQYKESVVNQIHESANELERTGKILADCAFEEGTQWGKEMGLKYGCPVEDVITGLSIHCRGWKSVYFNPARKGFLGIAPSTLDQTLVQHKRWSEGDFRIILSKYGPLSYGCHSITLSPQGYLIISKDYKSMVFTIRIRDHNRDLI</sequence>
<reference evidence="13 14" key="1">
    <citation type="submission" date="2020-06" db="EMBL/GenBank/DDBJ databases">
        <title>Transcriptomic and genomic resources for Thalictrum thalictroides and T. hernandezii: Facilitating candidate gene discovery in an emerging model plant lineage.</title>
        <authorList>
            <person name="Arias T."/>
            <person name="Riano-Pachon D.M."/>
            <person name="Di Stilio V.S."/>
        </authorList>
    </citation>
    <scope>NUCLEOTIDE SEQUENCE [LARGE SCALE GENOMIC DNA]</scope>
    <source>
        <strain evidence="14">cv. WT478/WT964</strain>
        <tissue evidence="13">Leaves</tissue>
    </source>
</reference>
<dbReference type="GO" id="GO:0030244">
    <property type="term" value="P:cellulose biosynthetic process"/>
    <property type="evidence" value="ECO:0007669"/>
    <property type="project" value="InterPro"/>
</dbReference>
<evidence type="ECO:0000313" key="14">
    <source>
        <dbReference type="Proteomes" id="UP000554482"/>
    </source>
</evidence>
<keyword evidence="4" id="KW-0812">Transmembrane</keyword>
<evidence type="ECO:0000256" key="5">
    <source>
        <dbReference type="ARBA" id="ARBA00022989"/>
    </source>
</evidence>
<dbReference type="Pfam" id="PF03552">
    <property type="entry name" value="Cellulose_synt"/>
    <property type="match status" value="2"/>
</dbReference>
<comment type="function">
    <text evidence="8">Thought to be a Golgi-localized beta-glycan synthase that polymerize the backbones of noncellulosic polysaccharides (hemicelluloses) of plant cell wall.</text>
</comment>
<dbReference type="PANTHER" id="PTHR13301">
    <property type="entry name" value="X-BOX TRANSCRIPTION FACTOR-RELATED"/>
    <property type="match status" value="1"/>
</dbReference>
<dbReference type="InterPro" id="IPR029044">
    <property type="entry name" value="Nucleotide-diphossugar_trans"/>
</dbReference>
<dbReference type="Gene3D" id="3.90.550.10">
    <property type="entry name" value="Spore Coat Polysaccharide Biosynthesis Protein SpsA, Chain A"/>
    <property type="match status" value="1"/>
</dbReference>
<proteinExistence type="inferred from homology"/>
<dbReference type="GO" id="GO:0071555">
    <property type="term" value="P:cell wall organization"/>
    <property type="evidence" value="ECO:0007669"/>
    <property type="project" value="UniProtKB-KW"/>
</dbReference>
<dbReference type="GO" id="GO:0016760">
    <property type="term" value="F:cellulose synthase (UDP-forming) activity"/>
    <property type="evidence" value="ECO:0007669"/>
    <property type="project" value="InterPro"/>
</dbReference>
<name>A0A7J6VHG0_THATH</name>
<dbReference type="Proteomes" id="UP000554482">
    <property type="component" value="Unassembled WGS sequence"/>
</dbReference>
<keyword evidence="7" id="KW-0961">Cell wall biogenesis/degradation</keyword>
<evidence type="ECO:0000256" key="3">
    <source>
        <dbReference type="ARBA" id="ARBA00022679"/>
    </source>
</evidence>
<keyword evidence="6" id="KW-0472">Membrane</keyword>
<evidence type="ECO:0000256" key="8">
    <source>
        <dbReference type="ARBA" id="ARBA00037405"/>
    </source>
</evidence>
<dbReference type="SUPFAM" id="SSF53448">
    <property type="entry name" value="Nucleotide-diphospho-sugar transferases"/>
    <property type="match status" value="1"/>
</dbReference>
<dbReference type="InterPro" id="IPR005150">
    <property type="entry name" value="Cellulose_synth"/>
</dbReference>
<dbReference type="GO" id="GO:0016020">
    <property type="term" value="C:membrane"/>
    <property type="evidence" value="ECO:0007669"/>
    <property type="project" value="InterPro"/>
</dbReference>
<evidence type="ECO:0000256" key="11">
    <source>
        <dbReference type="PIRSR" id="PIRSR605150-2"/>
    </source>
</evidence>
<evidence type="ECO:0000256" key="1">
    <source>
        <dbReference type="ARBA" id="ARBA00004127"/>
    </source>
</evidence>
<dbReference type="EMBL" id="JABWDY010031960">
    <property type="protein sequence ID" value="KAF5184536.1"/>
    <property type="molecule type" value="Genomic_DNA"/>
</dbReference>
<accession>A0A7J6VHG0</accession>
<keyword evidence="5" id="KW-1133">Transmembrane helix</keyword>
<dbReference type="FunFam" id="3.90.550.10:FF:000112">
    <property type="entry name" value="Cellulose synthase-like protein E1"/>
    <property type="match status" value="1"/>
</dbReference>
<feature type="binding site" evidence="12">
    <location>
        <position position="166"/>
    </location>
    <ligand>
        <name>Mn(2+)</name>
        <dbReference type="ChEBI" id="CHEBI:29035"/>
    </ligand>
</feature>
<evidence type="ECO:0000256" key="10">
    <source>
        <dbReference type="PIRSR" id="PIRSR605150-1"/>
    </source>
</evidence>
<keyword evidence="3" id="KW-0808">Transferase</keyword>
<evidence type="ECO:0000256" key="4">
    <source>
        <dbReference type="ARBA" id="ARBA00022692"/>
    </source>
</evidence>
<feature type="active site" evidence="10">
    <location>
        <position position="330"/>
    </location>
</feature>
<keyword evidence="14" id="KW-1185">Reference proteome</keyword>
<protein>
    <submittedName>
        <fullName evidence="13">Cellulose synthase-like protein</fullName>
    </submittedName>
</protein>
<comment type="similarity">
    <text evidence="9">Belongs to the glycosyltransferase 2 family. Plant cellulose synthase-like E subfamily.</text>
</comment>
<comment type="subcellular location">
    <subcellularLocation>
        <location evidence="1">Endomembrane system</location>
        <topology evidence="1">Multi-pass membrane protein</topology>
    </subcellularLocation>
</comment>
<feature type="binding site" evidence="11">
    <location>
        <position position="27"/>
    </location>
    <ligand>
        <name>UDP-alpha-D-glucose</name>
        <dbReference type="ChEBI" id="CHEBI:58885"/>
    </ligand>
</feature>
<evidence type="ECO:0000313" key="13">
    <source>
        <dbReference type="EMBL" id="KAF5184536.1"/>
    </source>
</evidence>
<evidence type="ECO:0000256" key="2">
    <source>
        <dbReference type="ARBA" id="ARBA00022676"/>
    </source>
</evidence>
<evidence type="ECO:0000256" key="6">
    <source>
        <dbReference type="ARBA" id="ARBA00023136"/>
    </source>
</evidence>
<gene>
    <name evidence="13" type="ORF">FRX31_025877</name>
</gene>